<name>A0A0E9SYN0_ANGAN</name>
<sequence>MLLKQNHDRKQYLPVPRGRWLCW</sequence>
<reference evidence="1" key="2">
    <citation type="journal article" date="2015" name="Fish Shellfish Immunol.">
        <title>Early steps in the European eel (Anguilla anguilla)-Vibrio vulnificus interaction in the gills: Role of the RtxA13 toxin.</title>
        <authorList>
            <person name="Callol A."/>
            <person name="Pajuelo D."/>
            <person name="Ebbesson L."/>
            <person name="Teles M."/>
            <person name="MacKenzie S."/>
            <person name="Amaro C."/>
        </authorList>
    </citation>
    <scope>NUCLEOTIDE SEQUENCE</scope>
</reference>
<reference evidence="1" key="1">
    <citation type="submission" date="2014-11" db="EMBL/GenBank/DDBJ databases">
        <authorList>
            <person name="Amaro Gonzalez C."/>
        </authorList>
    </citation>
    <scope>NUCLEOTIDE SEQUENCE</scope>
</reference>
<protein>
    <submittedName>
        <fullName evidence="1">Uncharacterized protein</fullName>
    </submittedName>
</protein>
<dbReference type="EMBL" id="GBXM01061795">
    <property type="protein sequence ID" value="JAH46782.1"/>
    <property type="molecule type" value="Transcribed_RNA"/>
</dbReference>
<dbReference type="AlphaFoldDB" id="A0A0E9SYN0"/>
<organism evidence="1">
    <name type="scientific">Anguilla anguilla</name>
    <name type="common">European freshwater eel</name>
    <name type="synonym">Muraena anguilla</name>
    <dbReference type="NCBI Taxonomy" id="7936"/>
    <lineage>
        <taxon>Eukaryota</taxon>
        <taxon>Metazoa</taxon>
        <taxon>Chordata</taxon>
        <taxon>Craniata</taxon>
        <taxon>Vertebrata</taxon>
        <taxon>Euteleostomi</taxon>
        <taxon>Actinopterygii</taxon>
        <taxon>Neopterygii</taxon>
        <taxon>Teleostei</taxon>
        <taxon>Anguilliformes</taxon>
        <taxon>Anguillidae</taxon>
        <taxon>Anguilla</taxon>
    </lineage>
</organism>
<proteinExistence type="predicted"/>
<evidence type="ECO:0000313" key="1">
    <source>
        <dbReference type="EMBL" id="JAH46416.1"/>
    </source>
</evidence>
<accession>A0A0E9SYN0</accession>
<dbReference type="EMBL" id="GBXM01062161">
    <property type="protein sequence ID" value="JAH46416.1"/>
    <property type="molecule type" value="Transcribed_RNA"/>
</dbReference>